<organism evidence="2 3">
    <name type="scientific">Pieris macdunnoughi</name>
    <dbReference type="NCBI Taxonomy" id="345717"/>
    <lineage>
        <taxon>Eukaryota</taxon>
        <taxon>Metazoa</taxon>
        <taxon>Ecdysozoa</taxon>
        <taxon>Arthropoda</taxon>
        <taxon>Hexapoda</taxon>
        <taxon>Insecta</taxon>
        <taxon>Pterygota</taxon>
        <taxon>Neoptera</taxon>
        <taxon>Endopterygota</taxon>
        <taxon>Lepidoptera</taxon>
        <taxon>Glossata</taxon>
        <taxon>Ditrysia</taxon>
        <taxon>Papilionoidea</taxon>
        <taxon>Pieridae</taxon>
        <taxon>Pierinae</taxon>
        <taxon>Pieris</taxon>
    </lineage>
</organism>
<gene>
    <name evidence="2" type="ORF">PMACD_LOCUS923</name>
</gene>
<comment type="caution">
    <text evidence="2">The sequence shown here is derived from an EMBL/GenBank/DDBJ whole genome shotgun (WGS) entry which is preliminary data.</text>
</comment>
<dbReference type="AlphaFoldDB" id="A0A821LRR7"/>
<evidence type="ECO:0000313" key="3">
    <source>
        <dbReference type="Proteomes" id="UP000663880"/>
    </source>
</evidence>
<keyword evidence="3" id="KW-1185">Reference proteome</keyword>
<sequence>MEKPTRPKSKNKTSAAKPKSAKKRKSDGPTCSMFLADLTRKLMLKKKEDAEAPTNIVQTIIESLTNALPVKLSRKTPPRKDSPMKIEALQEYAPELLSNDTLDIPRPVIIIADEPSSDTLGLKNNLKIPKMPLTSSDVFKAPERKIRIPTEDVAVNTGSDKDVAGEIAKYVSTLKRISLIAEEFNQKTAKNLKEIVDSVQEDLIKKLEEIKTEQGAKPASKINLQIEAATASKK</sequence>
<feature type="compositionally biased region" description="Basic residues" evidence="1">
    <location>
        <begin position="1"/>
        <end position="11"/>
    </location>
</feature>
<evidence type="ECO:0000256" key="1">
    <source>
        <dbReference type="SAM" id="MobiDB-lite"/>
    </source>
</evidence>
<dbReference type="OrthoDB" id="7471674at2759"/>
<dbReference type="EMBL" id="CAJOBZ010000002">
    <property type="protein sequence ID" value="CAF4754950.1"/>
    <property type="molecule type" value="Genomic_DNA"/>
</dbReference>
<accession>A0A821LRR7</accession>
<protein>
    <submittedName>
        <fullName evidence="2">Uncharacterized protein</fullName>
    </submittedName>
</protein>
<proteinExistence type="predicted"/>
<reference evidence="2" key="1">
    <citation type="submission" date="2021-02" db="EMBL/GenBank/DDBJ databases">
        <authorList>
            <person name="Steward A R."/>
        </authorList>
    </citation>
    <scope>NUCLEOTIDE SEQUENCE</scope>
</reference>
<dbReference type="Proteomes" id="UP000663880">
    <property type="component" value="Unassembled WGS sequence"/>
</dbReference>
<name>A0A821LRR7_9NEOP</name>
<feature type="region of interest" description="Disordered" evidence="1">
    <location>
        <begin position="1"/>
        <end position="31"/>
    </location>
</feature>
<evidence type="ECO:0000313" key="2">
    <source>
        <dbReference type="EMBL" id="CAF4754950.1"/>
    </source>
</evidence>